<feature type="compositionally biased region" description="Polar residues" evidence="1">
    <location>
        <begin position="53"/>
        <end position="75"/>
    </location>
</feature>
<dbReference type="VEuPathDB" id="FungiDB:I303_01885"/>
<keyword evidence="4" id="KW-1185">Reference proteome</keyword>
<accession>A0A1A6AC85</accession>
<dbReference type="KEGG" id="kdj:28965584"/>
<dbReference type="EMBL" id="CP144531">
    <property type="protein sequence ID" value="WWC59422.1"/>
    <property type="molecule type" value="Genomic_DNA"/>
</dbReference>
<name>A0A1A6AC85_9TREE</name>
<reference evidence="3" key="3">
    <citation type="submission" date="2024-02" db="EMBL/GenBank/DDBJ databases">
        <title>Comparative genomics of Cryptococcus and Kwoniella reveals pathogenesis evolution and contrasting modes of karyotype evolution via chromosome fusion or intercentromeric recombination.</title>
        <authorList>
            <person name="Coelho M.A."/>
            <person name="David-Palma M."/>
            <person name="Shea T."/>
            <person name="Bowers K."/>
            <person name="McGinley-Smith S."/>
            <person name="Mohammad A.W."/>
            <person name="Gnirke A."/>
            <person name="Yurkov A.M."/>
            <person name="Nowrousian M."/>
            <person name="Sun S."/>
            <person name="Cuomo C.A."/>
            <person name="Heitman J."/>
        </authorList>
    </citation>
    <scope>NUCLEOTIDE SEQUENCE</scope>
    <source>
        <strain evidence="3">CBS 10117</strain>
    </source>
</reference>
<protein>
    <submittedName>
        <fullName evidence="2">Uncharacterized protein</fullName>
    </submittedName>
</protein>
<evidence type="ECO:0000256" key="1">
    <source>
        <dbReference type="SAM" id="MobiDB-lite"/>
    </source>
</evidence>
<dbReference type="EMBL" id="KI894028">
    <property type="protein sequence ID" value="OBR87677.1"/>
    <property type="molecule type" value="Genomic_DNA"/>
</dbReference>
<feature type="compositionally biased region" description="Polar residues" evidence="1">
    <location>
        <begin position="406"/>
        <end position="417"/>
    </location>
</feature>
<feature type="region of interest" description="Disordered" evidence="1">
    <location>
        <begin position="264"/>
        <end position="368"/>
    </location>
</feature>
<evidence type="ECO:0000313" key="4">
    <source>
        <dbReference type="Proteomes" id="UP000078595"/>
    </source>
</evidence>
<feature type="compositionally biased region" description="Low complexity" evidence="1">
    <location>
        <begin position="418"/>
        <end position="432"/>
    </location>
</feature>
<evidence type="ECO:0000313" key="2">
    <source>
        <dbReference type="EMBL" id="OBR87677.1"/>
    </source>
</evidence>
<gene>
    <name evidence="2" type="ORF">I303_01885</name>
    <name evidence="3" type="ORF">I303_101978</name>
</gene>
<evidence type="ECO:0000313" key="3">
    <source>
        <dbReference type="EMBL" id="WWC59422.1"/>
    </source>
</evidence>
<feature type="compositionally biased region" description="Low complexity" evidence="1">
    <location>
        <begin position="396"/>
        <end position="405"/>
    </location>
</feature>
<feature type="region of interest" description="Disordered" evidence="1">
    <location>
        <begin position="550"/>
        <end position="588"/>
    </location>
</feature>
<dbReference type="GeneID" id="28965584"/>
<dbReference type="OrthoDB" id="2565349at2759"/>
<organism evidence="2">
    <name type="scientific">Kwoniella dejecticola CBS 10117</name>
    <dbReference type="NCBI Taxonomy" id="1296121"/>
    <lineage>
        <taxon>Eukaryota</taxon>
        <taxon>Fungi</taxon>
        <taxon>Dikarya</taxon>
        <taxon>Basidiomycota</taxon>
        <taxon>Agaricomycotina</taxon>
        <taxon>Tremellomycetes</taxon>
        <taxon>Tremellales</taxon>
        <taxon>Cryptococcaceae</taxon>
        <taxon>Kwoniella</taxon>
    </lineage>
</organism>
<dbReference type="Proteomes" id="UP000078595">
    <property type="component" value="Chromosome 2"/>
</dbReference>
<feature type="region of interest" description="Disordered" evidence="1">
    <location>
        <begin position="49"/>
        <end position="106"/>
    </location>
</feature>
<dbReference type="RefSeq" id="XP_018265519.1">
    <property type="nucleotide sequence ID" value="XM_018405238.1"/>
</dbReference>
<reference evidence="3" key="2">
    <citation type="submission" date="2013-07" db="EMBL/GenBank/DDBJ databases">
        <authorList>
            <consortium name="The Broad Institute Genome Sequencing Platform"/>
            <person name="Cuomo C."/>
            <person name="Litvintseva A."/>
            <person name="Chen Y."/>
            <person name="Heitman J."/>
            <person name="Sun S."/>
            <person name="Springer D."/>
            <person name="Dromer F."/>
            <person name="Young S.K."/>
            <person name="Zeng Q."/>
            <person name="Gargeya S."/>
            <person name="Fitzgerald M."/>
            <person name="Abouelleil A."/>
            <person name="Alvarado L."/>
            <person name="Berlin A.M."/>
            <person name="Chapman S.B."/>
            <person name="Dewar J."/>
            <person name="Goldberg J."/>
            <person name="Griggs A."/>
            <person name="Gujja S."/>
            <person name="Hansen M."/>
            <person name="Howarth C."/>
            <person name="Imamovic A."/>
            <person name="Larimer J."/>
            <person name="McCowan C."/>
            <person name="Murphy C."/>
            <person name="Pearson M."/>
            <person name="Priest M."/>
            <person name="Roberts A."/>
            <person name="Saif S."/>
            <person name="Shea T."/>
            <person name="Sykes S."/>
            <person name="Wortman J."/>
            <person name="Nusbaum C."/>
            <person name="Birren B."/>
        </authorList>
    </citation>
    <scope>NUCLEOTIDE SEQUENCE</scope>
    <source>
        <strain evidence="3">CBS 10117</strain>
    </source>
</reference>
<reference evidence="2" key="1">
    <citation type="submission" date="2013-07" db="EMBL/GenBank/DDBJ databases">
        <title>The Genome Sequence of Cryptococcus dejecticola CBS10117.</title>
        <authorList>
            <consortium name="The Broad Institute Genome Sequencing Platform"/>
            <person name="Cuomo C."/>
            <person name="Litvintseva A."/>
            <person name="Chen Y."/>
            <person name="Heitman J."/>
            <person name="Sun S."/>
            <person name="Springer D."/>
            <person name="Dromer F."/>
            <person name="Young S.K."/>
            <person name="Zeng Q."/>
            <person name="Gargeya S."/>
            <person name="Fitzgerald M."/>
            <person name="Abouelleil A."/>
            <person name="Alvarado L."/>
            <person name="Berlin A.M."/>
            <person name="Chapman S.B."/>
            <person name="Dewar J."/>
            <person name="Goldberg J."/>
            <person name="Griggs A."/>
            <person name="Gujja S."/>
            <person name="Hansen M."/>
            <person name="Howarth C."/>
            <person name="Imamovic A."/>
            <person name="Larimer J."/>
            <person name="McCowan C."/>
            <person name="Murphy C."/>
            <person name="Pearson M."/>
            <person name="Priest M."/>
            <person name="Roberts A."/>
            <person name="Saif S."/>
            <person name="Shea T."/>
            <person name="Sykes S."/>
            <person name="Wortman J."/>
            <person name="Nusbaum C."/>
            <person name="Birren B."/>
        </authorList>
    </citation>
    <scope>NUCLEOTIDE SEQUENCE [LARGE SCALE GENOMIC DNA]</scope>
    <source>
        <strain evidence="2">CBS 10117</strain>
    </source>
</reference>
<sequence length="660" mass="73763">MLPPEDGQKFFITPPIISTSSYRPYNGLGTPKIARAITGGRNYVSYNAIPGPSSRNPTSGSNVSILENKTPLDSTPSKKLDTLPSTLSSGDDEASQEVTQESRESVERSRKCLRSYSCRYRHKGKTDTCHARLASYENLLKHVDMHLERSFPKHHDNEHEHQEEFQSIKLGRQCRWGSCRYTAQTLQDLKHHIYHDHLRGELKCFFKGCDEKIYRSVPYNGYTTTKTKTNGYTDDSALLSTRNVVIQHDAKEHPKPWLEATLRPTCKSRLSPTRPKPPPIDTNLIIPPYMLSTPPILPAPTARPKSATQLKSDVSSRSKNGDQDQAQNQNQNESQSQNGTDSRNQSSSSTTRQPSPSPDPLSLLPLPLRFPPVPASALPRHILQEKEDEAVSLGRSPSSSSSSFSGLTTRTQNHIPNSISHSKSSSSSSSSSNGTSEMMDLILPNRNDEEIPFWPKCGEAISYESTGTFSGSIFPSTVPEEDDEDSWERDKAGQLIIPSSTERDYKQLTVRKRGPARNGKMGLGRPRLGVSADYFEERRKDALRLAKKKEKRELGAEGGVKRKRSVDEDGDGRAGKENEMPDQGQVASDDVMVIDVDGRADSAQGQDIKDNKGIFRKLPLDTIRNAALRYSARKNKRSIGYEVWKEVIRFEGEGRYFEEL</sequence>
<feature type="region of interest" description="Disordered" evidence="1">
    <location>
        <begin position="387"/>
        <end position="438"/>
    </location>
</feature>
<dbReference type="AlphaFoldDB" id="A0A1A6AC85"/>
<feature type="compositionally biased region" description="Basic and acidic residues" evidence="1">
    <location>
        <begin position="565"/>
        <end position="579"/>
    </location>
</feature>
<feature type="compositionally biased region" description="Low complexity" evidence="1">
    <location>
        <begin position="323"/>
        <end position="367"/>
    </location>
</feature>
<proteinExistence type="predicted"/>